<evidence type="ECO:0000313" key="3">
    <source>
        <dbReference type="Proteomes" id="UP000321479"/>
    </source>
</evidence>
<dbReference type="KEGG" id="mgin:FRZ54_13205"/>
<reference evidence="2 3" key="1">
    <citation type="journal article" date="2017" name="Curr. Microbiol.">
        <title>Mucilaginibacter ginsenosidivorans sp. nov., Isolated from Soil of Ginseng Field.</title>
        <authorList>
            <person name="Kim M.M."/>
            <person name="Siddiqi M.Z."/>
            <person name="Im W.T."/>
        </authorList>
    </citation>
    <scope>NUCLEOTIDE SEQUENCE [LARGE SCALE GENOMIC DNA]</scope>
    <source>
        <strain evidence="2 3">Gsoil 3017</strain>
    </source>
</reference>
<evidence type="ECO:0000256" key="1">
    <source>
        <dbReference type="SAM" id="SignalP"/>
    </source>
</evidence>
<gene>
    <name evidence="2" type="ORF">FRZ54_13205</name>
</gene>
<protein>
    <recommendedName>
        <fullName evidence="4">DUF1080 domain-containing protein</fullName>
    </recommendedName>
</protein>
<feature type="chain" id="PRO_5023101673" description="DUF1080 domain-containing protein" evidence="1">
    <location>
        <begin position="20"/>
        <end position="211"/>
    </location>
</feature>
<dbReference type="AlphaFoldDB" id="A0A5B8UXT5"/>
<accession>A0A5B8UXT5</accession>
<sequence>MKKLFFLLAMLTSVGTAFSQKLDLQKMLAGHKLAGVPASDAQPMQDGDKKGITIKNNVWLTGVDFSYGTIEVDIKGRNEFLHSFPGIAFHAADTSKNYDVVYFRPFNFQHADTARRKWSVQYVSLPYYPYDRLRKENTGQFESEIFPNPKPGGWLHARIVVSRDSIKVYVNGMNKPSLVTKNLQMRPNGQVGLWADLTTADFANLSINKDN</sequence>
<feature type="signal peptide" evidence="1">
    <location>
        <begin position="1"/>
        <end position="19"/>
    </location>
</feature>
<dbReference type="OrthoDB" id="118532at2"/>
<name>A0A5B8UXT5_9SPHI</name>
<keyword evidence="1" id="KW-0732">Signal</keyword>
<keyword evidence="3" id="KW-1185">Reference proteome</keyword>
<organism evidence="2 3">
    <name type="scientific">Mucilaginibacter ginsenosidivorans</name>
    <dbReference type="NCBI Taxonomy" id="398053"/>
    <lineage>
        <taxon>Bacteria</taxon>
        <taxon>Pseudomonadati</taxon>
        <taxon>Bacteroidota</taxon>
        <taxon>Sphingobacteriia</taxon>
        <taxon>Sphingobacteriales</taxon>
        <taxon>Sphingobacteriaceae</taxon>
        <taxon>Mucilaginibacter</taxon>
    </lineage>
</organism>
<evidence type="ECO:0008006" key="4">
    <source>
        <dbReference type="Google" id="ProtNLM"/>
    </source>
</evidence>
<dbReference type="Gene3D" id="2.60.120.560">
    <property type="entry name" value="Exo-inulinase, domain 1"/>
    <property type="match status" value="1"/>
</dbReference>
<evidence type="ECO:0000313" key="2">
    <source>
        <dbReference type="EMBL" id="QEC63495.1"/>
    </source>
</evidence>
<dbReference type="EMBL" id="CP042436">
    <property type="protein sequence ID" value="QEC63495.1"/>
    <property type="molecule type" value="Genomic_DNA"/>
</dbReference>
<dbReference type="Proteomes" id="UP000321479">
    <property type="component" value="Chromosome"/>
</dbReference>
<proteinExistence type="predicted"/>
<dbReference type="RefSeq" id="WP_147032071.1">
    <property type="nucleotide sequence ID" value="NZ_CP042436.1"/>
</dbReference>